<dbReference type="InterPro" id="IPR036249">
    <property type="entry name" value="Thioredoxin-like_sf"/>
</dbReference>
<dbReference type="Gene3D" id="3.40.30.10">
    <property type="entry name" value="Glutaredoxin"/>
    <property type="match status" value="1"/>
</dbReference>
<keyword evidence="2" id="KW-1185">Reference proteome</keyword>
<dbReference type="SUPFAM" id="SSF52833">
    <property type="entry name" value="Thioredoxin-like"/>
    <property type="match status" value="1"/>
</dbReference>
<name>A0A164V1V3_DAUCS</name>
<evidence type="ECO:0000313" key="1">
    <source>
        <dbReference type="EMBL" id="WOH03688.1"/>
    </source>
</evidence>
<dbReference type="InterPro" id="IPR004045">
    <property type="entry name" value="Glutathione_S-Trfase_N"/>
</dbReference>
<gene>
    <name evidence="1" type="ORF">DCAR_0623087</name>
</gene>
<dbReference type="EMBL" id="CP093348">
    <property type="protein sequence ID" value="WOH03688.1"/>
    <property type="molecule type" value="Genomic_DNA"/>
</dbReference>
<reference evidence="1" key="2">
    <citation type="submission" date="2022-03" db="EMBL/GenBank/DDBJ databases">
        <title>Draft title - Genomic analysis of global carrot germplasm unveils the trajectory of domestication and the origin of high carotenoid orange carrot.</title>
        <authorList>
            <person name="Iorizzo M."/>
            <person name="Ellison S."/>
            <person name="Senalik D."/>
            <person name="Macko-Podgorni A."/>
            <person name="Grzebelus D."/>
            <person name="Bostan H."/>
            <person name="Rolling W."/>
            <person name="Curaba J."/>
            <person name="Simon P."/>
        </authorList>
    </citation>
    <scope>NUCLEOTIDE SEQUENCE</scope>
    <source>
        <tissue evidence="1">Leaf</tissue>
    </source>
</reference>
<dbReference type="Pfam" id="PF02798">
    <property type="entry name" value="GST_N"/>
    <property type="match status" value="1"/>
</dbReference>
<proteinExistence type="predicted"/>
<dbReference type="Proteomes" id="UP000077755">
    <property type="component" value="Chromosome 6"/>
</dbReference>
<protein>
    <submittedName>
        <fullName evidence="1">Uncharacterized protein</fullName>
    </submittedName>
</protein>
<dbReference type="Gramene" id="KZM89695">
    <property type="protein sequence ID" value="KZM89695"/>
    <property type="gene ID" value="DCAR_022942"/>
</dbReference>
<accession>A0A164V1V3</accession>
<evidence type="ECO:0000313" key="2">
    <source>
        <dbReference type="Proteomes" id="UP000077755"/>
    </source>
</evidence>
<dbReference type="AlphaFoldDB" id="A0A164V1V3"/>
<dbReference type="PROSITE" id="PS50404">
    <property type="entry name" value="GST_NTER"/>
    <property type="match status" value="1"/>
</dbReference>
<organism evidence="1 2">
    <name type="scientific">Daucus carota subsp. sativus</name>
    <name type="common">Carrot</name>
    <dbReference type="NCBI Taxonomy" id="79200"/>
    <lineage>
        <taxon>Eukaryota</taxon>
        <taxon>Viridiplantae</taxon>
        <taxon>Streptophyta</taxon>
        <taxon>Embryophyta</taxon>
        <taxon>Tracheophyta</taxon>
        <taxon>Spermatophyta</taxon>
        <taxon>Magnoliopsida</taxon>
        <taxon>eudicotyledons</taxon>
        <taxon>Gunneridae</taxon>
        <taxon>Pentapetalae</taxon>
        <taxon>asterids</taxon>
        <taxon>campanulids</taxon>
        <taxon>Apiales</taxon>
        <taxon>Apiaceae</taxon>
        <taxon>Apioideae</taxon>
        <taxon>Scandiceae</taxon>
        <taxon>Daucinae</taxon>
        <taxon>Daucus</taxon>
        <taxon>Daucus sect. Daucus</taxon>
    </lineage>
</organism>
<reference evidence="1" key="1">
    <citation type="journal article" date="2016" name="Nat. Genet.">
        <title>A high-quality carrot genome assembly provides new insights into carotenoid accumulation and asterid genome evolution.</title>
        <authorList>
            <person name="Iorizzo M."/>
            <person name="Ellison S."/>
            <person name="Senalik D."/>
            <person name="Zeng P."/>
            <person name="Satapoomin P."/>
            <person name="Huang J."/>
            <person name="Bowman M."/>
            <person name="Iovene M."/>
            <person name="Sanseverino W."/>
            <person name="Cavagnaro P."/>
            <person name="Yildiz M."/>
            <person name="Macko-Podgorni A."/>
            <person name="Moranska E."/>
            <person name="Grzebelus E."/>
            <person name="Grzebelus D."/>
            <person name="Ashrafi H."/>
            <person name="Zheng Z."/>
            <person name="Cheng S."/>
            <person name="Spooner D."/>
            <person name="Van Deynze A."/>
            <person name="Simon P."/>
        </authorList>
    </citation>
    <scope>NUCLEOTIDE SEQUENCE</scope>
    <source>
        <tissue evidence="1">Leaf</tissue>
    </source>
</reference>
<sequence length="126" mass="13650">MGFPETTPEFLKMRPMEKVPVLETPNGTVFGSNAIARYGFGEKPQGISGNSIFVPIDLRVQEGVVRRVKGGRWPETEGEGQGHSRGGRWLQMTRSGWGCSVAAAEGSKGTTAIGQGRQRRLDTGEM</sequence>